<reference evidence="1" key="1">
    <citation type="submission" date="2019-08" db="EMBL/GenBank/DDBJ databases">
        <title>The genome of the North American firefly Photinus pyralis.</title>
        <authorList>
            <consortium name="Photinus pyralis genome working group"/>
            <person name="Fallon T.R."/>
            <person name="Sander Lower S.E."/>
            <person name="Weng J.-K."/>
        </authorList>
    </citation>
    <scope>NUCLEOTIDE SEQUENCE</scope>
    <source>
        <strain evidence="1">TRF0915ILg1</strain>
        <tissue evidence="1">Whole body</tissue>
    </source>
</reference>
<name>A0A8K0FXX2_IGNLU</name>
<gene>
    <name evidence="1" type="ORF">ILUMI_25437</name>
</gene>
<comment type="caution">
    <text evidence="1">The sequence shown here is derived from an EMBL/GenBank/DDBJ whole genome shotgun (WGS) entry which is preliminary data.</text>
</comment>
<proteinExistence type="predicted"/>
<sequence length="154" mass="16957">MFTVFYAAKAAKIAFEKAATVEIATRDFKVAGIYPFDRNVFTDADFFSSQVTDQDLQDEDEGGDQNGHRQIQFPKAEELSVAPEEISSLRNFLSNSPDIAMVDDVQCTASCLSSAIQRSNSTSTLARETQPTQTTVTNPENIIPLLKINIKSNV</sequence>
<organism evidence="1 2">
    <name type="scientific">Ignelater luminosus</name>
    <name type="common">Cucubano</name>
    <name type="synonym">Pyrophorus luminosus</name>
    <dbReference type="NCBI Taxonomy" id="2038154"/>
    <lineage>
        <taxon>Eukaryota</taxon>
        <taxon>Metazoa</taxon>
        <taxon>Ecdysozoa</taxon>
        <taxon>Arthropoda</taxon>
        <taxon>Hexapoda</taxon>
        <taxon>Insecta</taxon>
        <taxon>Pterygota</taxon>
        <taxon>Neoptera</taxon>
        <taxon>Endopterygota</taxon>
        <taxon>Coleoptera</taxon>
        <taxon>Polyphaga</taxon>
        <taxon>Elateriformia</taxon>
        <taxon>Elateroidea</taxon>
        <taxon>Elateridae</taxon>
        <taxon>Agrypninae</taxon>
        <taxon>Pyrophorini</taxon>
        <taxon>Ignelater</taxon>
    </lineage>
</organism>
<evidence type="ECO:0000313" key="1">
    <source>
        <dbReference type="EMBL" id="KAF2880737.1"/>
    </source>
</evidence>
<dbReference type="Proteomes" id="UP000801492">
    <property type="component" value="Unassembled WGS sequence"/>
</dbReference>
<keyword evidence="2" id="KW-1185">Reference proteome</keyword>
<protein>
    <submittedName>
        <fullName evidence="1">Uncharacterized protein</fullName>
    </submittedName>
</protein>
<dbReference type="EMBL" id="VTPC01090917">
    <property type="protein sequence ID" value="KAF2880737.1"/>
    <property type="molecule type" value="Genomic_DNA"/>
</dbReference>
<dbReference type="AlphaFoldDB" id="A0A8K0FXX2"/>
<evidence type="ECO:0000313" key="2">
    <source>
        <dbReference type="Proteomes" id="UP000801492"/>
    </source>
</evidence>
<accession>A0A8K0FXX2</accession>